<dbReference type="UniPathway" id="UPA00219"/>
<name>A0A1F4W2K8_UNCKA</name>
<keyword evidence="2" id="KW-0808">Transferase</keyword>
<reference evidence="8 9" key="1">
    <citation type="journal article" date="2016" name="Nat. Commun.">
        <title>Thousands of microbial genomes shed light on interconnected biogeochemical processes in an aquifer system.</title>
        <authorList>
            <person name="Anantharaman K."/>
            <person name="Brown C.T."/>
            <person name="Hug L.A."/>
            <person name="Sharon I."/>
            <person name="Castelle C.J."/>
            <person name="Probst A.J."/>
            <person name="Thomas B.C."/>
            <person name="Singh A."/>
            <person name="Wilkins M.J."/>
            <person name="Karaoz U."/>
            <person name="Brodie E.L."/>
            <person name="Williams K.H."/>
            <person name="Hubbard S.S."/>
            <person name="Banfield J.F."/>
        </authorList>
    </citation>
    <scope>NUCLEOTIDE SEQUENCE [LARGE SCALE GENOMIC DNA]</scope>
</reference>
<feature type="active site" description="Proton donor/acceptor" evidence="6">
    <location>
        <position position="166"/>
    </location>
</feature>
<dbReference type="GO" id="GO:0016740">
    <property type="term" value="F:transferase activity"/>
    <property type="evidence" value="ECO:0007669"/>
    <property type="project" value="UniProtKB-KW"/>
</dbReference>
<feature type="domain" description="L,D-TPase catalytic" evidence="7">
    <location>
        <begin position="81"/>
        <end position="222"/>
    </location>
</feature>
<dbReference type="InterPro" id="IPR050979">
    <property type="entry name" value="LD-transpeptidase"/>
</dbReference>
<dbReference type="Pfam" id="PF03734">
    <property type="entry name" value="YkuD"/>
    <property type="match status" value="1"/>
</dbReference>
<proteinExistence type="predicted"/>
<evidence type="ECO:0000256" key="4">
    <source>
        <dbReference type="ARBA" id="ARBA00022984"/>
    </source>
</evidence>
<dbReference type="InterPro" id="IPR038063">
    <property type="entry name" value="Transpep_catalytic_dom"/>
</dbReference>
<comment type="pathway">
    <text evidence="1 6">Cell wall biogenesis; peptidoglycan biosynthesis.</text>
</comment>
<evidence type="ECO:0000256" key="6">
    <source>
        <dbReference type="PROSITE-ProRule" id="PRU01373"/>
    </source>
</evidence>
<evidence type="ECO:0000256" key="3">
    <source>
        <dbReference type="ARBA" id="ARBA00022960"/>
    </source>
</evidence>
<accession>A0A1F4W2K8</accession>
<protein>
    <recommendedName>
        <fullName evidence="7">L,D-TPase catalytic domain-containing protein</fullName>
    </recommendedName>
</protein>
<gene>
    <name evidence="8" type="ORF">A2264_04760</name>
</gene>
<dbReference type="GO" id="GO:0005576">
    <property type="term" value="C:extracellular region"/>
    <property type="evidence" value="ECO:0007669"/>
    <property type="project" value="TreeGrafter"/>
</dbReference>
<dbReference type="EMBL" id="MEVT01000005">
    <property type="protein sequence ID" value="OGC63647.1"/>
    <property type="molecule type" value="Genomic_DNA"/>
</dbReference>
<sequence>MKFKLLLILVSASVLFFQIRQSNIYKKIIENAYINKVTFSGDFLENAKQAEFHGTKVTMPNQTLSFNNETKQVLGSNTDKKRIEVDLSTQKLYAYEGDKKVFEFLVSTGKWGRTPVGEFRIWSKLKYVLMSGGSQEAGTYYYLPNVPYTMFFSNDEISKGMGYSIHGTYWHDNFGQPMSHGCVNMKTEEVEQLFSWANPTLPKDTSSVYSSQDDQGTRVVIYGTAPNI</sequence>
<dbReference type="CDD" id="cd16913">
    <property type="entry name" value="YkuD_like"/>
    <property type="match status" value="1"/>
</dbReference>
<evidence type="ECO:0000256" key="1">
    <source>
        <dbReference type="ARBA" id="ARBA00004752"/>
    </source>
</evidence>
<comment type="caution">
    <text evidence="8">The sequence shown here is derived from an EMBL/GenBank/DDBJ whole genome shotgun (WGS) entry which is preliminary data.</text>
</comment>
<dbReference type="Gene3D" id="2.40.440.10">
    <property type="entry name" value="L,D-transpeptidase catalytic domain-like"/>
    <property type="match status" value="1"/>
</dbReference>
<dbReference type="GO" id="GO:0071555">
    <property type="term" value="P:cell wall organization"/>
    <property type="evidence" value="ECO:0007669"/>
    <property type="project" value="UniProtKB-UniRule"/>
</dbReference>
<dbReference type="PROSITE" id="PS52029">
    <property type="entry name" value="LD_TPASE"/>
    <property type="match status" value="1"/>
</dbReference>
<dbReference type="AlphaFoldDB" id="A0A1F4W2K8"/>
<evidence type="ECO:0000259" key="7">
    <source>
        <dbReference type="PROSITE" id="PS52029"/>
    </source>
</evidence>
<dbReference type="PANTHER" id="PTHR30582:SF2">
    <property type="entry name" value="L,D-TRANSPEPTIDASE YCIB-RELATED"/>
    <property type="match status" value="1"/>
</dbReference>
<feature type="active site" description="Nucleophile" evidence="6">
    <location>
        <position position="182"/>
    </location>
</feature>
<keyword evidence="5 6" id="KW-0961">Cell wall biogenesis/degradation</keyword>
<dbReference type="PANTHER" id="PTHR30582">
    <property type="entry name" value="L,D-TRANSPEPTIDASE"/>
    <property type="match status" value="1"/>
</dbReference>
<keyword evidence="3 6" id="KW-0133">Cell shape</keyword>
<dbReference type="GO" id="GO:0018104">
    <property type="term" value="P:peptidoglycan-protein cross-linking"/>
    <property type="evidence" value="ECO:0007669"/>
    <property type="project" value="TreeGrafter"/>
</dbReference>
<dbReference type="SUPFAM" id="SSF141523">
    <property type="entry name" value="L,D-transpeptidase catalytic domain-like"/>
    <property type="match status" value="1"/>
</dbReference>
<evidence type="ECO:0000256" key="5">
    <source>
        <dbReference type="ARBA" id="ARBA00023316"/>
    </source>
</evidence>
<dbReference type="Proteomes" id="UP000176614">
    <property type="component" value="Unassembled WGS sequence"/>
</dbReference>
<evidence type="ECO:0000256" key="2">
    <source>
        <dbReference type="ARBA" id="ARBA00022679"/>
    </source>
</evidence>
<dbReference type="GO" id="GO:0071972">
    <property type="term" value="F:peptidoglycan L,D-transpeptidase activity"/>
    <property type="evidence" value="ECO:0007669"/>
    <property type="project" value="TreeGrafter"/>
</dbReference>
<dbReference type="InterPro" id="IPR005490">
    <property type="entry name" value="LD_TPept_cat_dom"/>
</dbReference>
<evidence type="ECO:0000313" key="9">
    <source>
        <dbReference type="Proteomes" id="UP000176614"/>
    </source>
</evidence>
<organism evidence="8 9">
    <name type="scientific">candidate division WWE3 bacterium RIFOXYA2_FULL_46_9</name>
    <dbReference type="NCBI Taxonomy" id="1802636"/>
    <lineage>
        <taxon>Bacteria</taxon>
        <taxon>Katanobacteria</taxon>
    </lineage>
</organism>
<keyword evidence="4 6" id="KW-0573">Peptidoglycan synthesis</keyword>
<dbReference type="GO" id="GO:0008360">
    <property type="term" value="P:regulation of cell shape"/>
    <property type="evidence" value="ECO:0007669"/>
    <property type="project" value="UniProtKB-UniRule"/>
</dbReference>
<evidence type="ECO:0000313" key="8">
    <source>
        <dbReference type="EMBL" id="OGC63647.1"/>
    </source>
</evidence>